<name>A0ABV3QUW1_9HYPH</name>
<keyword evidence="4" id="KW-1185">Reference proteome</keyword>
<feature type="transmembrane region" description="Helical" evidence="1">
    <location>
        <begin position="315"/>
        <end position="334"/>
    </location>
</feature>
<keyword evidence="1" id="KW-0812">Transmembrane</keyword>
<dbReference type="InterPro" id="IPR029787">
    <property type="entry name" value="Nucleotide_cyclase"/>
</dbReference>
<gene>
    <name evidence="3" type="ORF">ABUE31_02400</name>
</gene>
<comment type="caution">
    <text evidence="3">The sequence shown here is derived from an EMBL/GenBank/DDBJ whole genome shotgun (WGS) entry which is preliminary data.</text>
</comment>
<dbReference type="CDD" id="cd07302">
    <property type="entry name" value="CHD"/>
    <property type="match status" value="1"/>
</dbReference>
<dbReference type="PROSITE" id="PS50125">
    <property type="entry name" value="GUANYLATE_CYCLASE_2"/>
    <property type="match status" value="1"/>
</dbReference>
<feature type="domain" description="Guanylate cyclase" evidence="2">
    <location>
        <begin position="431"/>
        <end position="563"/>
    </location>
</feature>
<dbReference type="Proteomes" id="UP001556196">
    <property type="component" value="Unassembled WGS sequence"/>
</dbReference>
<organism evidence="3 4">
    <name type="scientific">Mesorhizobium marinum</name>
    <dbReference type="NCBI Taxonomy" id="3228790"/>
    <lineage>
        <taxon>Bacteria</taxon>
        <taxon>Pseudomonadati</taxon>
        <taxon>Pseudomonadota</taxon>
        <taxon>Alphaproteobacteria</taxon>
        <taxon>Hyphomicrobiales</taxon>
        <taxon>Phyllobacteriaceae</taxon>
        <taxon>Mesorhizobium</taxon>
    </lineage>
</organism>
<dbReference type="InterPro" id="IPR050697">
    <property type="entry name" value="Adenylyl/Guanylyl_Cyclase_3/4"/>
</dbReference>
<dbReference type="InterPro" id="IPR001054">
    <property type="entry name" value="A/G_cyclase"/>
</dbReference>
<keyword evidence="1" id="KW-1133">Transmembrane helix</keyword>
<feature type="transmembrane region" description="Helical" evidence="1">
    <location>
        <begin position="341"/>
        <end position="361"/>
    </location>
</feature>
<dbReference type="Pfam" id="PF05226">
    <property type="entry name" value="CHASE2"/>
    <property type="match status" value="1"/>
</dbReference>
<evidence type="ECO:0000313" key="4">
    <source>
        <dbReference type="Proteomes" id="UP001556196"/>
    </source>
</evidence>
<proteinExistence type="predicted"/>
<evidence type="ECO:0000259" key="2">
    <source>
        <dbReference type="PROSITE" id="PS50125"/>
    </source>
</evidence>
<evidence type="ECO:0000313" key="3">
    <source>
        <dbReference type="EMBL" id="MEW9804836.1"/>
    </source>
</evidence>
<dbReference type="SUPFAM" id="SSF55073">
    <property type="entry name" value="Nucleotide cyclase"/>
    <property type="match status" value="1"/>
</dbReference>
<sequence length="616" mass="64453">MSGRRLQAIVGVVLAGLWGAFLAAPHLRGEPWLLDRMEATTVDLRTVLRGVREPPSTLLIVAIDDEMATQEGAYPISRATLARIVDAVAALGPKVVALDILLLDPGEEDGDRALAASLARNRSLVAAAAVFGEQRQNAPPASGSAFDGVPVADALVLPLDRFAEAAAVGVVNVATDSSGSPRLAPLIFRSGERVEASFALQAASLALDAAPVFEDGSVAIGDRVVRTDLGQRLPISYYGPRGTIATVGAAAVLAGRLTEEQVAGKIVVIGATVIGSGDVYPTPFDAVLPGVEVVSTAIAHLTGGGGMVRDQRTRLADAVIAVLLPMSVVALLAWRRSLLGLAALALLATLWLAAETILFAQGIWLSAALPIAATVPPAMLFGASQIWLDRRRAQRFAQQNALLRRFQAPALRDWLARNPDFLAIPVRQEASIVFIDLSGFTGFSEIAAAGVMRDLLDDFYRLVEQEAEPRKGIITSFMGDGAMIVFGLPRPTPDDPANALACATALARRSRDWLAGQPAAQAASIGIKLGAHCGSIVASRLGGGSQQTITATGDTVNVASRLMEVAARNGAELALSGELYRAAGQNPLEGGTLQGPAETAIRGRSGMMTVWFWRCG</sequence>
<dbReference type="PANTHER" id="PTHR43081">
    <property type="entry name" value="ADENYLATE CYCLASE, TERMINAL-DIFFERENTIATION SPECIFIC-RELATED"/>
    <property type="match status" value="1"/>
</dbReference>
<feature type="transmembrane region" description="Helical" evidence="1">
    <location>
        <begin position="367"/>
        <end position="388"/>
    </location>
</feature>
<reference evidence="3 4" key="1">
    <citation type="submission" date="2024-06" db="EMBL/GenBank/DDBJ databases">
        <authorList>
            <person name="Tuo L."/>
        </authorList>
    </citation>
    <scope>NUCLEOTIDE SEQUENCE [LARGE SCALE GENOMIC DNA]</scope>
    <source>
        <strain evidence="3 4">ZMM04-5</strain>
    </source>
</reference>
<keyword evidence="1" id="KW-0472">Membrane</keyword>
<dbReference type="EMBL" id="JBFOCI010000001">
    <property type="protein sequence ID" value="MEW9804836.1"/>
    <property type="molecule type" value="Genomic_DNA"/>
</dbReference>
<accession>A0ABV3QUW1</accession>
<protein>
    <submittedName>
        <fullName evidence="3">CHASE2 domain-containing protein</fullName>
    </submittedName>
</protein>
<evidence type="ECO:0000256" key="1">
    <source>
        <dbReference type="SAM" id="Phobius"/>
    </source>
</evidence>
<dbReference type="Gene3D" id="3.30.70.1230">
    <property type="entry name" value="Nucleotide cyclase"/>
    <property type="match status" value="1"/>
</dbReference>
<dbReference type="SMART" id="SM01080">
    <property type="entry name" value="CHASE2"/>
    <property type="match status" value="1"/>
</dbReference>
<dbReference type="RefSeq" id="WP_367721897.1">
    <property type="nucleotide sequence ID" value="NZ_JBFOCI010000001.1"/>
</dbReference>
<dbReference type="SMART" id="SM00044">
    <property type="entry name" value="CYCc"/>
    <property type="match status" value="1"/>
</dbReference>
<dbReference type="PANTHER" id="PTHR43081:SF20">
    <property type="entry name" value="TWO-COMPONENT RESPONSE REGULATOR"/>
    <property type="match status" value="1"/>
</dbReference>
<dbReference type="Pfam" id="PF00211">
    <property type="entry name" value="Guanylate_cyc"/>
    <property type="match status" value="1"/>
</dbReference>
<dbReference type="InterPro" id="IPR007890">
    <property type="entry name" value="CHASE2"/>
</dbReference>